<comment type="caution">
    <text evidence="2">The sequence shown here is derived from an EMBL/GenBank/DDBJ whole genome shotgun (WGS) entry which is preliminary data.</text>
</comment>
<evidence type="ECO:0000313" key="3">
    <source>
        <dbReference type="Proteomes" id="UP001576780"/>
    </source>
</evidence>
<organism evidence="2 3">
    <name type="scientific">Floridaenema evergladense BLCC-F167</name>
    <dbReference type="NCBI Taxonomy" id="3153639"/>
    <lineage>
        <taxon>Bacteria</taxon>
        <taxon>Bacillati</taxon>
        <taxon>Cyanobacteriota</taxon>
        <taxon>Cyanophyceae</taxon>
        <taxon>Oscillatoriophycideae</taxon>
        <taxon>Aerosakkonematales</taxon>
        <taxon>Aerosakkonemataceae</taxon>
        <taxon>Floridanema</taxon>
        <taxon>Floridanema evergladense</taxon>
    </lineage>
</organism>
<dbReference type="CDD" id="cd06260">
    <property type="entry name" value="DUF820-like"/>
    <property type="match status" value="1"/>
</dbReference>
<name>A0ABV4WDX5_9CYAN</name>
<dbReference type="RefSeq" id="WP_413275743.1">
    <property type="nucleotide sequence ID" value="NZ_JBHFNT010000025.1"/>
</dbReference>
<dbReference type="InterPro" id="IPR011335">
    <property type="entry name" value="Restrct_endonuc-II-like"/>
</dbReference>
<feature type="domain" description="Putative restriction endonuclease" evidence="1">
    <location>
        <begin position="24"/>
        <end position="195"/>
    </location>
</feature>
<keyword evidence="3" id="KW-1185">Reference proteome</keyword>
<evidence type="ECO:0000259" key="1">
    <source>
        <dbReference type="Pfam" id="PF05685"/>
    </source>
</evidence>
<gene>
    <name evidence="2" type="ORF">ACE1CA_01955</name>
</gene>
<keyword evidence="2" id="KW-0540">Nuclease</keyword>
<sequence length="227" mass="26075">MTASITTVSEITAKILHHWQPATWEDYLVYRDDRTNNRMRLFFQENYILVIDMGWEGINHATINELFTLIFGFWFFTKPEQIYSLLGGCLLEKAPKQAGAPDLVLYLGDDYPRWQEGEPRRIDLNRWRVPNLIGEVSDTTLATDLDEKKRLYADMGIPEYWVIDVQCLRVFTFQLDANGKYQECDSSLALEGLPISLLTQTLVRLKEGTNGSAAAWFAEQIASLKIA</sequence>
<dbReference type="InterPro" id="IPR008538">
    <property type="entry name" value="Uma2"/>
</dbReference>
<dbReference type="PANTHER" id="PTHR35400">
    <property type="entry name" value="SLR1083 PROTEIN"/>
    <property type="match status" value="1"/>
</dbReference>
<dbReference type="GO" id="GO:0004519">
    <property type="term" value="F:endonuclease activity"/>
    <property type="evidence" value="ECO:0007669"/>
    <property type="project" value="UniProtKB-KW"/>
</dbReference>
<accession>A0ABV4WDX5</accession>
<reference evidence="2 3" key="1">
    <citation type="submission" date="2024-09" db="EMBL/GenBank/DDBJ databases">
        <title>Floridaenema gen nov. (Aerosakkonemataceae, Aerosakkonematales ord. nov., Cyanobacteria) from benthic tropical and subtropical fresh waters, with the description of four new species.</title>
        <authorList>
            <person name="Moretto J.A."/>
            <person name="Berthold D.E."/>
            <person name="Lefler F.W."/>
            <person name="Huang I.-S."/>
            <person name="Laughinghouse H. IV."/>
        </authorList>
    </citation>
    <scope>NUCLEOTIDE SEQUENCE [LARGE SCALE GENOMIC DNA]</scope>
    <source>
        <strain evidence="2 3">BLCC-F167</strain>
    </source>
</reference>
<keyword evidence="2" id="KW-0255">Endonuclease</keyword>
<dbReference type="PANTHER" id="PTHR35400:SF1">
    <property type="entry name" value="SLR1083 PROTEIN"/>
    <property type="match status" value="1"/>
</dbReference>
<protein>
    <submittedName>
        <fullName evidence="2">Uma2 family endonuclease</fullName>
    </submittedName>
</protein>
<evidence type="ECO:0000313" key="2">
    <source>
        <dbReference type="EMBL" id="MFB2833278.1"/>
    </source>
</evidence>
<dbReference type="Proteomes" id="UP001576780">
    <property type="component" value="Unassembled WGS sequence"/>
</dbReference>
<proteinExistence type="predicted"/>
<dbReference type="Pfam" id="PF05685">
    <property type="entry name" value="Uma2"/>
    <property type="match status" value="1"/>
</dbReference>
<dbReference type="InterPro" id="IPR012296">
    <property type="entry name" value="Nuclease_put_TT1808"/>
</dbReference>
<keyword evidence="2" id="KW-0378">Hydrolase</keyword>
<dbReference type="EMBL" id="JBHFNT010000025">
    <property type="protein sequence ID" value="MFB2833278.1"/>
    <property type="molecule type" value="Genomic_DNA"/>
</dbReference>
<dbReference type="SUPFAM" id="SSF52980">
    <property type="entry name" value="Restriction endonuclease-like"/>
    <property type="match status" value="1"/>
</dbReference>
<dbReference type="Gene3D" id="3.90.1570.10">
    <property type="entry name" value="tt1808, chain A"/>
    <property type="match status" value="1"/>
</dbReference>